<keyword evidence="6 10" id="KW-0805">Transcription regulation</keyword>
<dbReference type="PROSITE" id="PS50044">
    <property type="entry name" value="SIGMA54_3"/>
    <property type="match status" value="1"/>
</dbReference>
<dbReference type="NCBIfam" id="NF004595">
    <property type="entry name" value="PRK05932.1-2"/>
    <property type="match status" value="1"/>
</dbReference>
<dbReference type="Pfam" id="PF00309">
    <property type="entry name" value="Sigma54_AID"/>
    <property type="match status" value="1"/>
</dbReference>
<reference evidence="15" key="1">
    <citation type="journal article" date="2018" name="Front. Microbiol.">
        <title>Genome-Based Analysis Reveals the Taxonomy and Diversity of the Family Idiomarinaceae.</title>
        <authorList>
            <person name="Liu Y."/>
            <person name="Lai Q."/>
            <person name="Shao Z."/>
        </authorList>
    </citation>
    <scope>NUCLEOTIDE SEQUENCE [LARGE SCALE GENOMIC DNA]</scope>
    <source>
        <strain evidence="15">BH195</strain>
    </source>
</reference>
<dbReference type="GO" id="GO:0016987">
    <property type="term" value="F:sigma factor activity"/>
    <property type="evidence" value="ECO:0007669"/>
    <property type="project" value="UniProtKB-KW"/>
</dbReference>
<dbReference type="InterPro" id="IPR000394">
    <property type="entry name" value="RNA_pol_sigma_54"/>
</dbReference>
<dbReference type="PROSITE" id="PS00718">
    <property type="entry name" value="SIGMA54_2"/>
    <property type="match status" value="1"/>
</dbReference>
<keyword evidence="4 10" id="KW-0808">Transferase</keyword>
<dbReference type="PANTHER" id="PTHR32248">
    <property type="entry name" value="RNA POLYMERASE SIGMA-54 FACTOR"/>
    <property type="match status" value="1"/>
</dbReference>
<comment type="caution">
    <text evidence="14">The sequence shown here is derived from an EMBL/GenBank/DDBJ whole genome shotgun (WGS) entry which is preliminary data.</text>
</comment>
<dbReference type="PANTHER" id="PTHR32248:SF4">
    <property type="entry name" value="RNA POLYMERASE SIGMA-54 FACTOR"/>
    <property type="match status" value="1"/>
</dbReference>
<dbReference type="FunFam" id="1.10.10.60:FF:000045">
    <property type="entry name" value="RNA polymerase sigma-54 factor"/>
    <property type="match status" value="1"/>
</dbReference>
<sequence>MKQGLQLKFSQQLSMTPQLQQAIRLLQLSSFELQQEVQQALEENPLLEQEETEDPLRDHGDESTTPDAEEWDQNYTAELMGAVGQNDADYDAMTFGCGHETLHDHLRWQLQLSHFSPVDEQIGLAVIDAISPTGYLTTSVSELTQALAAQLDEPIEEDEVAVVLKRIQHFDPVGVGARDVSECLLLQLQQFPEATPFLAETKKAVTEYVELLGQRDYRSLSRHLKLNEPQLTEVLAIIQQLQPHPGDSFAQSDEAYVIPDVVVRQKNSRWIVELNPQSLPRLKVNSSYAALIQDARPSDDMSYIRQHLQEAKWFIRSIESRNETLLKVATSIVQRQQAFFELGEEAMKPMVLADIAAAIEMHESTVSRVTSQKYMHTPRGVFELKYFFSSQLSTDRGEDCSSTAIRALLKKLVAAENPKKPLSDSKLTDLMSEQGIQVARRTIAKYREALQIPPSSQRKRLI</sequence>
<keyword evidence="8 10" id="KW-0238">DNA-binding</keyword>
<evidence type="ECO:0000256" key="5">
    <source>
        <dbReference type="ARBA" id="ARBA00022695"/>
    </source>
</evidence>
<dbReference type="GO" id="GO:0016779">
    <property type="term" value="F:nucleotidyltransferase activity"/>
    <property type="evidence" value="ECO:0007669"/>
    <property type="project" value="UniProtKB-KW"/>
</dbReference>
<dbReference type="NCBIfam" id="NF009118">
    <property type="entry name" value="PRK12469.1"/>
    <property type="match status" value="1"/>
</dbReference>
<protein>
    <recommendedName>
        <fullName evidence="2 10">RNA polymerase sigma-54 factor</fullName>
    </recommendedName>
</protein>
<dbReference type="GO" id="GO:0003677">
    <property type="term" value="F:DNA binding"/>
    <property type="evidence" value="ECO:0007669"/>
    <property type="project" value="UniProtKB-KW"/>
</dbReference>
<keyword evidence="5 10" id="KW-0548">Nucleotidyltransferase</keyword>
<evidence type="ECO:0000313" key="14">
    <source>
        <dbReference type="EMBL" id="RUO52997.1"/>
    </source>
</evidence>
<name>A0A432XWB7_9GAMM</name>
<feature type="region of interest" description="Disordered" evidence="11">
    <location>
        <begin position="43"/>
        <end position="69"/>
    </location>
</feature>
<evidence type="ECO:0000259" key="12">
    <source>
        <dbReference type="Pfam" id="PF04552"/>
    </source>
</evidence>
<evidence type="ECO:0000256" key="3">
    <source>
        <dbReference type="ARBA" id="ARBA00022478"/>
    </source>
</evidence>
<dbReference type="InterPro" id="IPR007046">
    <property type="entry name" value="RNA_pol_sigma_54_core-bd"/>
</dbReference>
<feature type="domain" description="RNA polymerase sigma factor 54 core-binding" evidence="13">
    <location>
        <begin position="97"/>
        <end position="288"/>
    </location>
</feature>
<dbReference type="OrthoDB" id="9814402at2"/>
<dbReference type="GO" id="GO:0001216">
    <property type="term" value="F:DNA-binding transcription activator activity"/>
    <property type="evidence" value="ECO:0007669"/>
    <property type="project" value="InterPro"/>
</dbReference>
<evidence type="ECO:0000256" key="6">
    <source>
        <dbReference type="ARBA" id="ARBA00023015"/>
    </source>
</evidence>
<dbReference type="RefSeq" id="WP_126763643.1">
    <property type="nucleotide sequence ID" value="NZ_JBHLTZ010000012.1"/>
</dbReference>
<evidence type="ECO:0000259" key="13">
    <source>
        <dbReference type="Pfam" id="PF04963"/>
    </source>
</evidence>
<dbReference type="GO" id="GO:0000428">
    <property type="term" value="C:DNA-directed RNA polymerase complex"/>
    <property type="evidence" value="ECO:0007669"/>
    <property type="project" value="UniProtKB-KW"/>
</dbReference>
<keyword evidence="9 10" id="KW-0804">Transcription</keyword>
<evidence type="ECO:0000256" key="11">
    <source>
        <dbReference type="SAM" id="MobiDB-lite"/>
    </source>
</evidence>
<dbReference type="PROSITE" id="PS00717">
    <property type="entry name" value="SIGMA54_1"/>
    <property type="match status" value="1"/>
</dbReference>
<dbReference type="NCBIfam" id="TIGR02395">
    <property type="entry name" value="rpoN_sigma"/>
    <property type="match status" value="1"/>
</dbReference>
<evidence type="ECO:0000256" key="10">
    <source>
        <dbReference type="PIRNR" id="PIRNR000774"/>
    </source>
</evidence>
<keyword evidence="3 10" id="KW-0240">DNA-directed RNA polymerase</keyword>
<dbReference type="AlphaFoldDB" id="A0A432XWB7"/>
<dbReference type="GO" id="GO:0006352">
    <property type="term" value="P:DNA-templated transcription initiation"/>
    <property type="evidence" value="ECO:0007669"/>
    <property type="project" value="InterPro"/>
</dbReference>
<proteinExistence type="inferred from homology"/>
<dbReference type="EMBL" id="PIPW01000002">
    <property type="protein sequence ID" value="RUO52997.1"/>
    <property type="molecule type" value="Genomic_DNA"/>
</dbReference>
<evidence type="ECO:0000256" key="2">
    <source>
        <dbReference type="ARBA" id="ARBA00019942"/>
    </source>
</evidence>
<evidence type="ECO:0000313" key="15">
    <source>
        <dbReference type="Proteomes" id="UP000287198"/>
    </source>
</evidence>
<keyword evidence="7 10" id="KW-0731">Sigma factor</keyword>
<dbReference type="Pfam" id="PF04963">
    <property type="entry name" value="Sigma54_CBD"/>
    <property type="match status" value="1"/>
</dbReference>
<dbReference type="Gene3D" id="1.10.10.1330">
    <property type="entry name" value="RNA polymerase sigma-54 factor, core-binding domain"/>
    <property type="match status" value="1"/>
</dbReference>
<dbReference type="InterPro" id="IPR007634">
    <property type="entry name" value="RNA_pol_sigma_54_DNA-bd"/>
</dbReference>
<dbReference type="PRINTS" id="PR00045">
    <property type="entry name" value="SIGMA54FCT"/>
</dbReference>
<gene>
    <name evidence="14" type="ORF">CWI69_08185</name>
</gene>
<dbReference type="Pfam" id="PF04552">
    <property type="entry name" value="Sigma54_DBD"/>
    <property type="match status" value="1"/>
</dbReference>
<evidence type="ECO:0000256" key="8">
    <source>
        <dbReference type="ARBA" id="ARBA00023125"/>
    </source>
</evidence>
<organism evidence="14 15">
    <name type="scientific">Pseudidiomarina halophila</name>
    <dbReference type="NCBI Taxonomy" id="1449799"/>
    <lineage>
        <taxon>Bacteria</taxon>
        <taxon>Pseudomonadati</taxon>
        <taxon>Pseudomonadota</taxon>
        <taxon>Gammaproteobacteria</taxon>
        <taxon>Alteromonadales</taxon>
        <taxon>Idiomarinaceae</taxon>
        <taxon>Pseudidiomarina</taxon>
    </lineage>
</organism>
<dbReference type="PIRSF" id="PIRSF000774">
    <property type="entry name" value="RpoN"/>
    <property type="match status" value="1"/>
</dbReference>
<feature type="domain" description="RNA polymerase sigma factor 54 DNA-binding" evidence="12">
    <location>
        <begin position="302"/>
        <end position="460"/>
    </location>
</feature>
<dbReference type="Gene3D" id="1.10.10.60">
    <property type="entry name" value="Homeodomain-like"/>
    <property type="match status" value="1"/>
</dbReference>
<accession>A0A432XWB7</accession>
<keyword evidence="15" id="KW-1185">Reference proteome</keyword>
<dbReference type="Proteomes" id="UP000287198">
    <property type="component" value="Unassembled WGS sequence"/>
</dbReference>
<dbReference type="InterPro" id="IPR038709">
    <property type="entry name" value="RpoN_core-bd_sf"/>
</dbReference>
<evidence type="ECO:0000256" key="7">
    <source>
        <dbReference type="ARBA" id="ARBA00023082"/>
    </source>
</evidence>
<comment type="similarity">
    <text evidence="1 10">Belongs to the sigma-54 factor family.</text>
</comment>
<comment type="function">
    <text evidence="10">Sigma factors are initiation factors that promote the attachment of RNA polymerase to specific initiation sites and are then released.</text>
</comment>
<evidence type="ECO:0000256" key="1">
    <source>
        <dbReference type="ARBA" id="ARBA00008798"/>
    </source>
</evidence>
<evidence type="ECO:0000256" key="4">
    <source>
        <dbReference type="ARBA" id="ARBA00022679"/>
    </source>
</evidence>
<evidence type="ECO:0000256" key="9">
    <source>
        <dbReference type="ARBA" id="ARBA00023163"/>
    </source>
</evidence>